<reference evidence="12" key="2">
    <citation type="submission" date="2023-05" db="EMBL/GenBank/DDBJ databases">
        <authorList>
            <consortium name="Lawrence Berkeley National Laboratory"/>
            <person name="Steindorff A."/>
            <person name="Hensen N."/>
            <person name="Bonometti L."/>
            <person name="Westerberg I."/>
            <person name="Brannstrom I.O."/>
            <person name="Guillou S."/>
            <person name="Cros-Aarteil S."/>
            <person name="Calhoun S."/>
            <person name="Haridas S."/>
            <person name="Kuo A."/>
            <person name="Mondo S."/>
            <person name="Pangilinan J."/>
            <person name="Riley R."/>
            <person name="Labutti K."/>
            <person name="Andreopoulos B."/>
            <person name="Lipzen A."/>
            <person name="Chen C."/>
            <person name="Yanf M."/>
            <person name="Daum C."/>
            <person name="Ng V."/>
            <person name="Clum A."/>
            <person name="Ohm R."/>
            <person name="Martin F."/>
            <person name="Silar P."/>
            <person name="Natvig D."/>
            <person name="Lalanne C."/>
            <person name="Gautier V."/>
            <person name="Ament-Velasquez S.L."/>
            <person name="Kruys A."/>
            <person name="Hutchinson M.I."/>
            <person name="Powell A.J."/>
            <person name="Barry K."/>
            <person name="Miller A.N."/>
            <person name="Grigoriev I.V."/>
            <person name="Debuchy R."/>
            <person name="Gladieux P."/>
            <person name="Thoren M.H."/>
            <person name="Johannesson H."/>
        </authorList>
    </citation>
    <scope>NUCLEOTIDE SEQUENCE</scope>
    <source>
        <strain evidence="12">CBS 508.74</strain>
    </source>
</reference>
<keyword evidence="10" id="KW-0539">Nucleus</keyword>
<dbReference type="PANTHER" id="PTHR15822">
    <property type="entry name" value="TRAF AND TNF RECEPTOR-ASSOCIATED PROTEIN"/>
    <property type="match status" value="1"/>
</dbReference>
<evidence type="ECO:0000313" key="12">
    <source>
        <dbReference type="EMBL" id="KAK4111197.1"/>
    </source>
</evidence>
<dbReference type="PANTHER" id="PTHR15822:SF4">
    <property type="entry name" value="TYROSYL-DNA PHOSPHODIESTERASE 2"/>
    <property type="match status" value="1"/>
</dbReference>
<evidence type="ECO:0000256" key="1">
    <source>
        <dbReference type="ARBA" id="ARBA00001936"/>
    </source>
</evidence>
<comment type="subcellular location">
    <subcellularLocation>
        <location evidence="3">Nucleus</location>
        <location evidence="3">PML body</location>
    </subcellularLocation>
</comment>
<comment type="cofactor">
    <cofactor evidence="1">
        <name>Mn(2+)</name>
        <dbReference type="ChEBI" id="CHEBI:29035"/>
    </cofactor>
</comment>
<gene>
    <name evidence="12" type="ORF">N656DRAFT_781025</name>
</gene>
<evidence type="ECO:0000256" key="4">
    <source>
        <dbReference type="ARBA" id="ARBA00022722"/>
    </source>
</evidence>
<dbReference type="GO" id="GO:0005737">
    <property type="term" value="C:cytoplasm"/>
    <property type="evidence" value="ECO:0007669"/>
    <property type="project" value="TreeGrafter"/>
</dbReference>
<evidence type="ECO:0000313" key="13">
    <source>
        <dbReference type="Proteomes" id="UP001302812"/>
    </source>
</evidence>
<sequence length="233" mass="26181">MVSGDLELIKKADWVRRDYSITDVSVDNWENPGYGTCMLVPKAMQIKDVFRVHYEDTAMQRDALFVDVALPNNRTLRLCTTHLESLVATPPKRPSQLATAAKYLHQAHAGVLAGDLNAIEPFDRTLHLDNHLKDAYLENGGGEGAVEGMTWGQMAHTWQRERFGLSRMDKILFCGGLQVMNFVTFGRDVQVEKESDREQLMRPGGLEKAWVTDHLGVKGDFRIVLPETEPSVA</sequence>
<keyword evidence="4" id="KW-0540">Nuclease</keyword>
<evidence type="ECO:0000256" key="6">
    <source>
        <dbReference type="ARBA" id="ARBA00022763"/>
    </source>
</evidence>
<dbReference type="RefSeq" id="XP_064668767.1">
    <property type="nucleotide sequence ID" value="XM_064815498.1"/>
</dbReference>
<feature type="domain" description="Endonuclease/exonuclease/phosphatase" evidence="11">
    <location>
        <begin position="31"/>
        <end position="214"/>
    </location>
</feature>
<dbReference type="GO" id="GO:0070260">
    <property type="term" value="F:5'-tyrosyl-DNA phosphodiesterase activity"/>
    <property type="evidence" value="ECO:0007669"/>
    <property type="project" value="TreeGrafter"/>
</dbReference>
<protein>
    <recommendedName>
        <fullName evidence="11">Endonuclease/exonuclease/phosphatase domain-containing protein</fullName>
    </recommendedName>
</protein>
<keyword evidence="5" id="KW-0479">Metal-binding</keyword>
<proteinExistence type="predicted"/>
<dbReference type="GeneID" id="89939623"/>
<keyword evidence="6" id="KW-0227">DNA damage</keyword>
<comment type="caution">
    <text evidence="12">The sequence shown here is derived from an EMBL/GenBank/DDBJ whole genome shotgun (WGS) entry which is preliminary data.</text>
</comment>
<evidence type="ECO:0000259" key="11">
    <source>
        <dbReference type="Pfam" id="PF03372"/>
    </source>
</evidence>
<dbReference type="InterPro" id="IPR005135">
    <property type="entry name" value="Endo/exonuclease/phosphatase"/>
</dbReference>
<evidence type="ECO:0000256" key="9">
    <source>
        <dbReference type="ARBA" id="ARBA00023204"/>
    </source>
</evidence>
<dbReference type="SUPFAM" id="SSF56219">
    <property type="entry name" value="DNase I-like"/>
    <property type="match status" value="1"/>
</dbReference>
<keyword evidence="13" id="KW-1185">Reference proteome</keyword>
<keyword evidence="7" id="KW-0378">Hydrolase</keyword>
<dbReference type="InterPro" id="IPR036691">
    <property type="entry name" value="Endo/exonu/phosph_ase_sf"/>
</dbReference>
<reference evidence="12" key="1">
    <citation type="journal article" date="2023" name="Mol. Phylogenet. Evol.">
        <title>Genome-scale phylogeny and comparative genomics of the fungal order Sordariales.</title>
        <authorList>
            <person name="Hensen N."/>
            <person name="Bonometti L."/>
            <person name="Westerberg I."/>
            <person name="Brannstrom I.O."/>
            <person name="Guillou S."/>
            <person name="Cros-Aarteil S."/>
            <person name="Calhoun S."/>
            <person name="Haridas S."/>
            <person name="Kuo A."/>
            <person name="Mondo S."/>
            <person name="Pangilinan J."/>
            <person name="Riley R."/>
            <person name="LaButti K."/>
            <person name="Andreopoulos B."/>
            <person name="Lipzen A."/>
            <person name="Chen C."/>
            <person name="Yan M."/>
            <person name="Daum C."/>
            <person name="Ng V."/>
            <person name="Clum A."/>
            <person name="Steindorff A."/>
            <person name="Ohm R.A."/>
            <person name="Martin F."/>
            <person name="Silar P."/>
            <person name="Natvig D.O."/>
            <person name="Lalanne C."/>
            <person name="Gautier V."/>
            <person name="Ament-Velasquez S.L."/>
            <person name="Kruys A."/>
            <person name="Hutchinson M.I."/>
            <person name="Powell A.J."/>
            <person name="Barry K."/>
            <person name="Miller A.N."/>
            <person name="Grigoriev I.V."/>
            <person name="Debuchy R."/>
            <person name="Gladieux P."/>
            <person name="Hiltunen Thoren M."/>
            <person name="Johannesson H."/>
        </authorList>
    </citation>
    <scope>NUCLEOTIDE SEQUENCE</scope>
    <source>
        <strain evidence="12">CBS 508.74</strain>
    </source>
</reference>
<evidence type="ECO:0000256" key="8">
    <source>
        <dbReference type="ARBA" id="ARBA00022842"/>
    </source>
</evidence>
<comment type="cofactor">
    <cofactor evidence="2">
        <name>Mg(2+)</name>
        <dbReference type="ChEBI" id="CHEBI:18420"/>
    </cofactor>
</comment>
<dbReference type="Proteomes" id="UP001302812">
    <property type="component" value="Unassembled WGS sequence"/>
</dbReference>
<dbReference type="Pfam" id="PF03372">
    <property type="entry name" value="Exo_endo_phos"/>
    <property type="match status" value="1"/>
</dbReference>
<evidence type="ECO:0000256" key="2">
    <source>
        <dbReference type="ARBA" id="ARBA00001946"/>
    </source>
</evidence>
<dbReference type="GO" id="GO:0004518">
    <property type="term" value="F:nuclease activity"/>
    <property type="evidence" value="ECO:0007669"/>
    <property type="project" value="UniProtKB-KW"/>
</dbReference>
<accession>A0AAN6TBA1</accession>
<dbReference type="GO" id="GO:0003697">
    <property type="term" value="F:single-stranded DNA binding"/>
    <property type="evidence" value="ECO:0007669"/>
    <property type="project" value="TreeGrafter"/>
</dbReference>
<dbReference type="Gene3D" id="3.60.10.10">
    <property type="entry name" value="Endonuclease/exonuclease/phosphatase"/>
    <property type="match status" value="1"/>
</dbReference>
<dbReference type="EMBL" id="MU853347">
    <property type="protein sequence ID" value="KAK4111197.1"/>
    <property type="molecule type" value="Genomic_DNA"/>
</dbReference>
<name>A0AAN6TBA1_9PEZI</name>
<keyword evidence="9" id="KW-0234">DNA repair</keyword>
<dbReference type="AlphaFoldDB" id="A0AAN6TBA1"/>
<evidence type="ECO:0000256" key="3">
    <source>
        <dbReference type="ARBA" id="ARBA00004322"/>
    </source>
</evidence>
<dbReference type="InterPro" id="IPR051547">
    <property type="entry name" value="TDP2-like"/>
</dbReference>
<evidence type="ECO:0000256" key="5">
    <source>
        <dbReference type="ARBA" id="ARBA00022723"/>
    </source>
</evidence>
<evidence type="ECO:0000256" key="7">
    <source>
        <dbReference type="ARBA" id="ARBA00022801"/>
    </source>
</evidence>
<dbReference type="CDD" id="cd09080">
    <property type="entry name" value="TDP2"/>
    <property type="match status" value="1"/>
</dbReference>
<dbReference type="GO" id="GO:0006302">
    <property type="term" value="P:double-strand break repair"/>
    <property type="evidence" value="ECO:0007669"/>
    <property type="project" value="TreeGrafter"/>
</dbReference>
<evidence type="ECO:0000256" key="10">
    <source>
        <dbReference type="ARBA" id="ARBA00023242"/>
    </source>
</evidence>
<dbReference type="GO" id="GO:0046872">
    <property type="term" value="F:metal ion binding"/>
    <property type="evidence" value="ECO:0007669"/>
    <property type="project" value="UniProtKB-KW"/>
</dbReference>
<organism evidence="12 13">
    <name type="scientific">Canariomyces notabilis</name>
    <dbReference type="NCBI Taxonomy" id="2074819"/>
    <lineage>
        <taxon>Eukaryota</taxon>
        <taxon>Fungi</taxon>
        <taxon>Dikarya</taxon>
        <taxon>Ascomycota</taxon>
        <taxon>Pezizomycotina</taxon>
        <taxon>Sordariomycetes</taxon>
        <taxon>Sordariomycetidae</taxon>
        <taxon>Sordariales</taxon>
        <taxon>Chaetomiaceae</taxon>
        <taxon>Canariomyces</taxon>
    </lineage>
</organism>
<keyword evidence="8" id="KW-0460">Magnesium</keyword>